<proteinExistence type="predicted"/>
<gene>
    <name evidence="2" type="ORF">H5410_032109</name>
</gene>
<organism evidence="2 3">
    <name type="scientific">Solanum commersonii</name>
    <name type="common">Commerson's wild potato</name>
    <name type="synonym">Commerson's nightshade</name>
    <dbReference type="NCBI Taxonomy" id="4109"/>
    <lineage>
        <taxon>Eukaryota</taxon>
        <taxon>Viridiplantae</taxon>
        <taxon>Streptophyta</taxon>
        <taxon>Embryophyta</taxon>
        <taxon>Tracheophyta</taxon>
        <taxon>Spermatophyta</taxon>
        <taxon>Magnoliopsida</taxon>
        <taxon>eudicotyledons</taxon>
        <taxon>Gunneridae</taxon>
        <taxon>Pentapetalae</taxon>
        <taxon>asterids</taxon>
        <taxon>lamiids</taxon>
        <taxon>Solanales</taxon>
        <taxon>Solanaceae</taxon>
        <taxon>Solanoideae</taxon>
        <taxon>Solaneae</taxon>
        <taxon>Solanum</taxon>
    </lineage>
</organism>
<keyword evidence="3" id="KW-1185">Reference proteome</keyword>
<dbReference type="EMBL" id="JACXVP010000006">
    <property type="protein sequence ID" value="KAG5600739.1"/>
    <property type="molecule type" value="Genomic_DNA"/>
</dbReference>
<reference evidence="2 3" key="1">
    <citation type="submission" date="2020-09" db="EMBL/GenBank/DDBJ databases">
        <title>De no assembly of potato wild relative species, Solanum commersonii.</title>
        <authorList>
            <person name="Cho K."/>
        </authorList>
    </citation>
    <scope>NUCLEOTIDE SEQUENCE [LARGE SCALE GENOMIC DNA]</scope>
    <source>
        <strain evidence="2">LZ3.2</strain>
        <tissue evidence="2">Leaf</tissue>
    </source>
</reference>
<dbReference type="OrthoDB" id="10323940at2759"/>
<evidence type="ECO:0000313" key="3">
    <source>
        <dbReference type="Proteomes" id="UP000824120"/>
    </source>
</evidence>
<comment type="caution">
    <text evidence="2">The sequence shown here is derived from an EMBL/GenBank/DDBJ whole genome shotgun (WGS) entry which is preliminary data.</text>
</comment>
<sequence length="113" mass="12208">MSNKEFINLVHSDDLGLKLNGLFQVVALVTQLKPEDGKHWAEIKCNSAPSTVTMDDKGGGLQAQVRSSSPQKSPAFRYSELKKPVLPPLVVTDCSLPLITNSISLTGSPSRTM</sequence>
<feature type="region of interest" description="Disordered" evidence="1">
    <location>
        <begin position="51"/>
        <end position="76"/>
    </location>
</feature>
<dbReference type="AlphaFoldDB" id="A0A9J5YJ14"/>
<evidence type="ECO:0000256" key="1">
    <source>
        <dbReference type="SAM" id="MobiDB-lite"/>
    </source>
</evidence>
<protein>
    <submittedName>
        <fullName evidence="2">Uncharacterized protein</fullName>
    </submittedName>
</protein>
<accession>A0A9J5YJ14</accession>
<dbReference type="Proteomes" id="UP000824120">
    <property type="component" value="Chromosome 6"/>
</dbReference>
<name>A0A9J5YJ14_SOLCO</name>
<evidence type="ECO:0000313" key="2">
    <source>
        <dbReference type="EMBL" id="KAG5600739.1"/>
    </source>
</evidence>